<keyword evidence="3" id="KW-1185">Reference proteome</keyword>
<sequence length="414" mass="46048">MEVSIPVPYLPEESWETWGYVVQRFGEAGGIGAAERSLRALFPGRRHPGFLASVVALKQVLLEPWSLGSKLELLPTIQSLYVVGQELYGQVKGQTCESSIDMIWHDCKNRLILILEEECGCNRCLRLTKDLIQGAPTVRVPNLTPHGRYSQAARILNESRVRSLLGQLPAVSEFTIPDLIHTPEHFVTVSQEFCRELSLVASCLNVCWMHKILTAFVTADAQGLELWILRLCREFRLSSSAPWRDALTYIAQVPTPPKPQKAFLLDLLSIQTPAVKAINYRCQVEASKSLKQNAVAIVRDAFGSGTLTNLEEHLSLPEVTTGNRDQVPSQYPKDTTFAPSLIRKSVMLIPDIEITFQEADEPDDCNPCCIKCDSDFSDDSESFDESECFDDSDGSDISEDSESNWSGSDSDSSD</sequence>
<evidence type="ECO:0000313" key="2">
    <source>
        <dbReference type="EMBL" id="QDQ69255.1"/>
    </source>
</evidence>
<dbReference type="InterPro" id="IPR008550">
    <property type="entry name" value="Herpesvirus_BRRF2-like"/>
</dbReference>
<reference evidence="2" key="1">
    <citation type="journal article" date="2019" name="Emerg. Infect. Dis.">
        <title>Novel Virus Related to Kaposi's Sarcoma-Associated Herpesvirus from Colobus Monkey.</title>
        <authorList>
            <person name="Dhingra A."/>
            <person name="Ganzenmueller T."/>
            <person name="Hage E."/>
            <person name="Suarez N.M."/>
            <person name="Matz-Rensing K."/>
            <person name="Widmer D."/>
            <person name="Pohlmann S."/>
            <person name="Davison A.J."/>
            <person name="Schulz T.F."/>
            <person name="Kaul A."/>
        </authorList>
    </citation>
    <scope>NUCLEOTIDE SEQUENCE</scope>
    <source>
        <strain evidence="2">Hannover</strain>
    </source>
</reference>
<dbReference type="EMBL" id="MH932584">
    <property type="protein sequence ID" value="QDQ69255.1"/>
    <property type="molecule type" value="Genomic_DNA"/>
</dbReference>
<dbReference type="RefSeq" id="YP_010801675.1">
    <property type="nucleotide sequence ID" value="NC_076967.1"/>
</dbReference>
<feature type="compositionally biased region" description="Low complexity" evidence="1">
    <location>
        <begin position="403"/>
        <end position="414"/>
    </location>
</feature>
<evidence type="ECO:0000256" key="1">
    <source>
        <dbReference type="SAM" id="MobiDB-lite"/>
    </source>
</evidence>
<feature type="compositionally biased region" description="Acidic residues" evidence="1">
    <location>
        <begin position="377"/>
        <end position="402"/>
    </location>
</feature>
<name>A0A5B8G7D5_9GAMA</name>
<evidence type="ECO:0000313" key="3">
    <source>
        <dbReference type="Proteomes" id="UP001147731"/>
    </source>
</evidence>
<organism evidence="2 3">
    <name type="scientific">Colobine gammaherpesvirus 1</name>
    <dbReference type="NCBI Taxonomy" id="2597325"/>
    <lineage>
        <taxon>Viruses</taxon>
        <taxon>Duplodnaviria</taxon>
        <taxon>Heunggongvirae</taxon>
        <taxon>Peploviricota</taxon>
        <taxon>Herviviricetes</taxon>
        <taxon>Herpesvirales</taxon>
        <taxon>Orthoherpesviridae</taxon>
        <taxon>Gammaherpesvirinae</taxon>
        <taxon>Rhadinovirus</taxon>
        <taxon>Rhadinovirus colobinegamma1</taxon>
    </lineage>
</organism>
<proteinExistence type="predicted"/>
<dbReference type="GeneID" id="80540387"/>
<feature type="region of interest" description="Disordered" evidence="1">
    <location>
        <begin position="377"/>
        <end position="414"/>
    </location>
</feature>
<dbReference type="Pfam" id="PF05734">
    <property type="entry name" value="DUF832"/>
    <property type="match status" value="1"/>
</dbReference>
<dbReference type="Proteomes" id="UP001147731">
    <property type="component" value="Segment"/>
</dbReference>
<accession>A0A5B8G7D5</accession>
<gene>
    <name evidence="2" type="primary">ORF48</name>
</gene>
<protein>
    <submittedName>
        <fullName evidence="2">Tegument protein G48</fullName>
    </submittedName>
</protein>
<dbReference type="KEGG" id="vg:80540387"/>